<feature type="region of interest" description="Disordered" evidence="1">
    <location>
        <begin position="1"/>
        <end position="57"/>
    </location>
</feature>
<gene>
    <name evidence="2" type="ORF">BaRGS_00034267</name>
</gene>
<evidence type="ECO:0000256" key="1">
    <source>
        <dbReference type="SAM" id="MobiDB-lite"/>
    </source>
</evidence>
<evidence type="ECO:0000313" key="2">
    <source>
        <dbReference type="EMBL" id="KAK7474513.1"/>
    </source>
</evidence>
<comment type="caution">
    <text evidence="2">The sequence shown here is derived from an EMBL/GenBank/DDBJ whole genome shotgun (WGS) entry which is preliminary data.</text>
</comment>
<dbReference type="EMBL" id="JACVVK020000435">
    <property type="protein sequence ID" value="KAK7474513.1"/>
    <property type="molecule type" value="Genomic_DNA"/>
</dbReference>
<sequence>MGKETDAGSNIAGATCPPQRLCVDGEVEEPLTNHRVVSGRGRRPIDSEGRGRTQLAA</sequence>
<dbReference type="AlphaFoldDB" id="A0ABD0JIG8"/>
<name>A0ABD0JIG8_9CAEN</name>
<reference evidence="2 3" key="1">
    <citation type="journal article" date="2023" name="Sci. Data">
        <title>Genome assembly of the Korean intertidal mud-creeper Batillaria attramentaria.</title>
        <authorList>
            <person name="Patra A.K."/>
            <person name="Ho P.T."/>
            <person name="Jun S."/>
            <person name="Lee S.J."/>
            <person name="Kim Y."/>
            <person name="Won Y.J."/>
        </authorList>
    </citation>
    <scope>NUCLEOTIDE SEQUENCE [LARGE SCALE GENOMIC DNA]</scope>
    <source>
        <strain evidence="2">Wonlab-2016</strain>
    </source>
</reference>
<accession>A0ABD0JIG8</accession>
<keyword evidence="3" id="KW-1185">Reference proteome</keyword>
<proteinExistence type="predicted"/>
<dbReference type="Proteomes" id="UP001519460">
    <property type="component" value="Unassembled WGS sequence"/>
</dbReference>
<protein>
    <submittedName>
        <fullName evidence="2">Uncharacterized protein</fullName>
    </submittedName>
</protein>
<feature type="non-terminal residue" evidence="2">
    <location>
        <position position="57"/>
    </location>
</feature>
<organism evidence="2 3">
    <name type="scientific">Batillaria attramentaria</name>
    <dbReference type="NCBI Taxonomy" id="370345"/>
    <lineage>
        <taxon>Eukaryota</taxon>
        <taxon>Metazoa</taxon>
        <taxon>Spiralia</taxon>
        <taxon>Lophotrochozoa</taxon>
        <taxon>Mollusca</taxon>
        <taxon>Gastropoda</taxon>
        <taxon>Caenogastropoda</taxon>
        <taxon>Sorbeoconcha</taxon>
        <taxon>Cerithioidea</taxon>
        <taxon>Batillariidae</taxon>
        <taxon>Batillaria</taxon>
    </lineage>
</organism>
<evidence type="ECO:0000313" key="3">
    <source>
        <dbReference type="Proteomes" id="UP001519460"/>
    </source>
</evidence>